<dbReference type="InterPro" id="IPR006045">
    <property type="entry name" value="Cupin_1"/>
</dbReference>
<organism evidence="2 3">
    <name type="scientific">Camellia sinensis</name>
    <name type="common">Tea plant</name>
    <name type="synonym">Thea sinensis</name>
    <dbReference type="NCBI Taxonomy" id="4442"/>
    <lineage>
        <taxon>Eukaryota</taxon>
        <taxon>Viridiplantae</taxon>
        <taxon>Streptophyta</taxon>
        <taxon>Embryophyta</taxon>
        <taxon>Tracheophyta</taxon>
        <taxon>Spermatophyta</taxon>
        <taxon>Magnoliopsida</taxon>
        <taxon>eudicotyledons</taxon>
        <taxon>Gunneridae</taxon>
        <taxon>Pentapetalae</taxon>
        <taxon>asterids</taxon>
        <taxon>Ericales</taxon>
        <taxon>Theaceae</taxon>
        <taxon>Camellia</taxon>
    </lineage>
</organism>
<evidence type="ECO:0000259" key="1">
    <source>
        <dbReference type="SMART" id="SM00835"/>
    </source>
</evidence>
<keyword evidence="3" id="KW-1185">Reference proteome</keyword>
<dbReference type="SUPFAM" id="SSF51182">
    <property type="entry name" value="RmlC-like cupins"/>
    <property type="match status" value="1"/>
</dbReference>
<comment type="caution">
    <text evidence="2">The sequence shown here is derived from an EMBL/GenBank/DDBJ whole genome shotgun (WGS) entry which is preliminary data.</text>
</comment>
<dbReference type="SMART" id="SM00835">
    <property type="entry name" value="Cupin_1"/>
    <property type="match status" value="1"/>
</dbReference>
<dbReference type="Gene3D" id="2.60.120.10">
    <property type="entry name" value="Jelly Rolls"/>
    <property type="match status" value="1"/>
</dbReference>
<gene>
    <name evidence="2" type="ORF">HYC85_029360</name>
</gene>
<evidence type="ECO:0000313" key="2">
    <source>
        <dbReference type="EMBL" id="KAF5933189.1"/>
    </source>
</evidence>
<accession>A0A7J7FY13</accession>
<dbReference type="AlphaFoldDB" id="A0A7J7FY13"/>
<dbReference type="PANTHER" id="PTHR31238">
    <property type="entry name" value="GERMIN-LIKE PROTEIN SUBFAMILY 3 MEMBER 3"/>
    <property type="match status" value="1"/>
</dbReference>
<dbReference type="InterPro" id="IPR011051">
    <property type="entry name" value="RmlC_Cupin_sf"/>
</dbReference>
<dbReference type="InterPro" id="IPR014710">
    <property type="entry name" value="RmlC-like_jellyroll"/>
</dbReference>
<sequence>MAKFPALNGQSVSMAVLQFPVGGVNPPYTRPRSAELPFVVDGSMEVGFVDTANKLYTQTLQLGDMFGLRLFCDSIGRTELEVTINLPLRMNSRAEVMISN</sequence>
<dbReference type="Pfam" id="PF00190">
    <property type="entry name" value="Cupin_1"/>
    <property type="match status" value="1"/>
</dbReference>
<dbReference type="Proteomes" id="UP000593564">
    <property type="component" value="Unassembled WGS sequence"/>
</dbReference>
<reference evidence="2 3" key="2">
    <citation type="submission" date="2020-07" db="EMBL/GenBank/DDBJ databases">
        <title>Genome assembly of wild tea tree DASZ reveals pedigree and selection history of tea varieties.</title>
        <authorList>
            <person name="Zhang W."/>
        </authorList>
    </citation>
    <scope>NUCLEOTIDE SEQUENCE [LARGE SCALE GENOMIC DNA]</scope>
    <source>
        <strain evidence="3">cv. G240</strain>
        <tissue evidence="2">Leaf</tissue>
    </source>
</reference>
<name>A0A7J7FY13_CAMSI</name>
<feature type="domain" description="Cupin type-1" evidence="1">
    <location>
        <begin position="2"/>
        <end position="97"/>
    </location>
</feature>
<evidence type="ECO:0000313" key="3">
    <source>
        <dbReference type="Proteomes" id="UP000593564"/>
    </source>
</evidence>
<proteinExistence type="predicted"/>
<dbReference type="EMBL" id="JACBKZ010000014">
    <property type="protein sequence ID" value="KAF5933189.1"/>
    <property type="molecule type" value="Genomic_DNA"/>
</dbReference>
<reference evidence="3" key="1">
    <citation type="journal article" date="2020" name="Nat. Commun.">
        <title>Genome assembly of wild tea tree DASZ reveals pedigree and selection history of tea varieties.</title>
        <authorList>
            <person name="Zhang W."/>
            <person name="Zhang Y."/>
            <person name="Qiu H."/>
            <person name="Guo Y."/>
            <person name="Wan H."/>
            <person name="Zhang X."/>
            <person name="Scossa F."/>
            <person name="Alseekh S."/>
            <person name="Zhang Q."/>
            <person name="Wang P."/>
            <person name="Xu L."/>
            <person name="Schmidt M.H."/>
            <person name="Jia X."/>
            <person name="Li D."/>
            <person name="Zhu A."/>
            <person name="Guo F."/>
            <person name="Chen W."/>
            <person name="Ni D."/>
            <person name="Usadel B."/>
            <person name="Fernie A.R."/>
            <person name="Wen W."/>
        </authorList>
    </citation>
    <scope>NUCLEOTIDE SEQUENCE [LARGE SCALE GENOMIC DNA]</scope>
    <source>
        <strain evidence="3">cv. G240</strain>
    </source>
</reference>
<protein>
    <recommendedName>
        <fullName evidence="1">Cupin type-1 domain-containing protein</fullName>
    </recommendedName>
</protein>